<proteinExistence type="predicted"/>
<evidence type="ECO:0000313" key="2">
    <source>
        <dbReference type="Proteomes" id="UP000199545"/>
    </source>
</evidence>
<dbReference type="STRING" id="46223.SAMN05421852_108119"/>
<evidence type="ECO:0000313" key="1">
    <source>
        <dbReference type="EMBL" id="SFJ37839.1"/>
    </source>
</evidence>
<accession>A0A1I3QWJ0</accession>
<gene>
    <name evidence="1" type="ORF">SAMN05421852_108119</name>
</gene>
<protein>
    <submittedName>
        <fullName evidence="1">Uncharacterized protein</fullName>
    </submittedName>
</protein>
<dbReference type="AlphaFoldDB" id="A0A1I3QWJ0"/>
<name>A0A1I3QWJ0_9BACL</name>
<sequence length="71" mass="8026">MREKVWACKEISYLSSLEQMVPSPIILKWIQAIQTNRLFTIGTGSLTLYGWISLLSSKITNGVYRNSLYGG</sequence>
<organism evidence="1 2">
    <name type="scientific">Thermoflavimicrobium dichotomicum</name>
    <dbReference type="NCBI Taxonomy" id="46223"/>
    <lineage>
        <taxon>Bacteria</taxon>
        <taxon>Bacillati</taxon>
        <taxon>Bacillota</taxon>
        <taxon>Bacilli</taxon>
        <taxon>Bacillales</taxon>
        <taxon>Thermoactinomycetaceae</taxon>
        <taxon>Thermoflavimicrobium</taxon>
    </lineage>
</organism>
<dbReference type="Proteomes" id="UP000199545">
    <property type="component" value="Unassembled WGS sequence"/>
</dbReference>
<dbReference type="EMBL" id="FORR01000008">
    <property type="protein sequence ID" value="SFJ37839.1"/>
    <property type="molecule type" value="Genomic_DNA"/>
</dbReference>
<reference evidence="1 2" key="1">
    <citation type="submission" date="2016-10" db="EMBL/GenBank/DDBJ databases">
        <authorList>
            <person name="de Groot N.N."/>
        </authorList>
    </citation>
    <scope>NUCLEOTIDE SEQUENCE [LARGE SCALE GENOMIC DNA]</scope>
    <source>
        <strain evidence="1 2">DSM 44778</strain>
    </source>
</reference>
<keyword evidence="2" id="KW-1185">Reference proteome</keyword>